<dbReference type="Proteomes" id="UP000093759">
    <property type="component" value="Unassembled WGS sequence"/>
</dbReference>
<reference evidence="2" key="1">
    <citation type="submission" date="2016-06" db="EMBL/GenBank/DDBJ databases">
        <authorList>
            <person name="Sutton G."/>
            <person name="Brinkac L."/>
            <person name="Sanka R."/>
            <person name="Adams M."/>
            <person name="Lau E."/>
            <person name="Garcia-Basteiro A."/>
            <person name="Lopez-Varela E."/>
            <person name="Palencia S."/>
        </authorList>
    </citation>
    <scope>NUCLEOTIDE SEQUENCE [LARGE SCALE GENOMIC DNA]</scope>
    <source>
        <strain evidence="2">1274684.2</strain>
    </source>
</reference>
<dbReference type="Pfam" id="PF01899">
    <property type="entry name" value="MNHE"/>
    <property type="match status" value="1"/>
</dbReference>
<dbReference type="EMBL" id="LZMF01000137">
    <property type="protein sequence ID" value="OBK83630.1"/>
    <property type="molecule type" value="Genomic_DNA"/>
</dbReference>
<dbReference type="GO" id="GO:0008324">
    <property type="term" value="F:monoatomic cation transmembrane transporter activity"/>
    <property type="evidence" value="ECO:0007669"/>
    <property type="project" value="InterPro"/>
</dbReference>
<dbReference type="GO" id="GO:0016020">
    <property type="term" value="C:membrane"/>
    <property type="evidence" value="ECO:0007669"/>
    <property type="project" value="InterPro"/>
</dbReference>
<accession>A0A1A3TLR9</accession>
<dbReference type="InterPro" id="IPR002758">
    <property type="entry name" value="Cation_antiport_E"/>
</dbReference>
<dbReference type="AlphaFoldDB" id="A0A1A3TLR9"/>
<sequence length="160" mass="16915">MSAGGSRLVRAVGETLLWWLIPTALWVVTLTERTAQELVAAALCTLPCAVAARAARHANSGSWRFQPGWLRWIPTVAGEVLKQTAQVWAYILVPSRRSQSAIAPVALPDEAGPVAAGRRAVATLALATTPGTVVLDNPARSVLVHRVGQRPGALETAVGR</sequence>
<gene>
    <name evidence="1" type="ORF">A5648_11465</name>
</gene>
<organism evidence="1 2">
    <name type="scientific">Mycolicibacter sinensis (strain JDM601)</name>
    <name type="common">Mycobacterium sinense</name>
    <dbReference type="NCBI Taxonomy" id="875328"/>
    <lineage>
        <taxon>Bacteria</taxon>
        <taxon>Bacillati</taxon>
        <taxon>Actinomycetota</taxon>
        <taxon>Actinomycetes</taxon>
        <taxon>Mycobacteriales</taxon>
        <taxon>Mycobacteriaceae</taxon>
        <taxon>Mycolicibacter</taxon>
    </lineage>
</organism>
<evidence type="ECO:0000313" key="1">
    <source>
        <dbReference type="EMBL" id="OBK83630.1"/>
    </source>
</evidence>
<evidence type="ECO:0000313" key="2">
    <source>
        <dbReference type="Proteomes" id="UP000093759"/>
    </source>
</evidence>
<comment type="caution">
    <text evidence="1">The sequence shown here is derived from an EMBL/GenBank/DDBJ whole genome shotgun (WGS) entry which is preliminary data.</text>
</comment>
<name>A0A1A3TLR9_MYCSD</name>
<proteinExistence type="predicted"/>
<dbReference type="RefSeq" id="WP_065026195.1">
    <property type="nucleotide sequence ID" value="NZ_LZMF01000137.1"/>
</dbReference>
<protein>
    <submittedName>
        <fullName evidence="1">Uncharacterized protein</fullName>
    </submittedName>
</protein>